<evidence type="ECO:0000259" key="13">
    <source>
        <dbReference type="Pfam" id="PF07995"/>
    </source>
</evidence>
<dbReference type="Pfam" id="PF07995">
    <property type="entry name" value="GSDH"/>
    <property type="match status" value="1"/>
</dbReference>
<keyword evidence="4 12" id="KW-0732">Signal</keyword>
<dbReference type="GO" id="GO:0016491">
    <property type="term" value="F:oxidoreductase activity"/>
    <property type="evidence" value="ECO:0007669"/>
    <property type="project" value="UniProtKB-KW"/>
</dbReference>
<dbReference type="EMBL" id="JAGFBR010000003">
    <property type="protein sequence ID" value="KAH0469263.1"/>
    <property type="molecule type" value="Genomic_DNA"/>
</dbReference>
<evidence type="ECO:0000256" key="4">
    <source>
        <dbReference type="ARBA" id="ARBA00022729"/>
    </source>
</evidence>
<evidence type="ECO:0000256" key="7">
    <source>
        <dbReference type="ARBA" id="ARBA00023136"/>
    </source>
</evidence>
<feature type="signal peptide" evidence="12">
    <location>
        <begin position="1"/>
        <end position="29"/>
    </location>
</feature>
<evidence type="ECO:0000256" key="10">
    <source>
        <dbReference type="ARBA" id="ARBA00061483"/>
    </source>
</evidence>
<feature type="region of interest" description="Disordered" evidence="11">
    <location>
        <begin position="682"/>
        <end position="720"/>
    </location>
</feature>
<evidence type="ECO:0000256" key="12">
    <source>
        <dbReference type="SAM" id="SignalP"/>
    </source>
</evidence>
<evidence type="ECO:0000256" key="9">
    <source>
        <dbReference type="ARBA" id="ARBA00023288"/>
    </source>
</evidence>
<keyword evidence="7" id="KW-0472">Membrane</keyword>
<evidence type="ECO:0000256" key="5">
    <source>
        <dbReference type="ARBA" id="ARBA00022891"/>
    </source>
</evidence>
<dbReference type="PANTHER" id="PTHR19328">
    <property type="entry name" value="HEDGEHOG-INTERACTING PROTEIN"/>
    <property type="match status" value="1"/>
</dbReference>
<dbReference type="Gene3D" id="2.120.10.30">
    <property type="entry name" value="TolB, C-terminal domain"/>
    <property type="match status" value="1"/>
</dbReference>
<comment type="caution">
    <text evidence="14">The sequence shown here is derived from an EMBL/GenBank/DDBJ whole genome shotgun (WGS) entry which is preliminary data.</text>
</comment>
<feature type="compositionally biased region" description="Low complexity" evidence="11">
    <location>
        <begin position="684"/>
        <end position="707"/>
    </location>
</feature>
<feature type="domain" description="Glucose/Sorbosone dehydrogenase" evidence="13">
    <location>
        <begin position="382"/>
        <end position="593"/>
    </location>
</feature>
<comment type="cofactor">
    <cofactor evidence="1">
        <name>pyrroloquinoline quinone</name>
        <dbReference type="ChEBI" id="CHEBI:58442"/>
    </cofactor>
</comment>
<evidence type="ECO:0000256" key="11">
    <source>
        <dbReference type="SAM" id="MobiDB-lite"/>
    </source>
</evidence>
<accession>A0AAV7HP06</accession>
<evidence type="ECO:0000256" key="2">
    <source>
        <dbReference type="ARBA" id="ARBA00004193"/>
    </source>
</evidence>
<dbReference type="FunFam" id="2.120.10.30:FF:000067">
    <property type="entry name" value="HHIP-like 1"/>
    <property type="match status" value="1"/>
</dbReference>
<keyword evidence="5" id="KW-0634">PQQ</keyword>
<keyword evidence="6" id="KW-0560">Oxidoreductase</keyword>
<dbReference type="InterPro" id="IPR011041">
    <property type="entry name" value="Quinoprot_gluc/sorb_DH_b-prop"/>
</dbReference>
<organism evidence="14 15">
    <name type="scientific">Dendrobium chrysotoxum</name>
    <name type="common">Orchid</name>
    <dbReference type="NCBI Taxonomy" id="161865"/>
    <lineage>
        <taxon>Eukaryota</taxon>
        <taxon>Viridiplantae</taxon>
        <taxon>Streptophyta</taxon>
        <taxon>Embryophyta</taxon>
        <taxon>Tracheophyta</taxon>
        <taxon>Spermatophyta</taxon>
        <taxon>Magnoliopsida</taxon>
        <taxon>Liliopsida</taxon>
        <taxon>Asparagales</taxon>
        <taxon>Orchidaceae</taxon>
        <taxon>Epidendroideae</taxon>
        <taxon>Malaxideae</taxon>
        <taxon>Dendrobiinae</taxon>
        <taxon>Dendrobium</taxon>
    </lineage>
</organism>
<gene>
    <name evidence="14" type="ORF">IEQ34_002495</name>
</gene>
<dbReference type="InterPro" id="IPR012938">
    <property type="entry name" value="Glc/Sorbosone_DH"/>
</dbReference>
<dbReference type="InterPro" id="IPR011042">
    <property type="entry name" value="6-blade_b-propeller_TolB-like"/>
</dbReference>
<name>A0AAV7HP06_DENCH</name>
<evidence type="ECO:0000256" key="6">
    <source>
        <dbReference type="ARBA" id="ARBA00023002"/>
    </source>
</evidence>
<keyword evidence="9" id="KW-0449">Lipoprotein</keyword>
<keyword evidence="3" id="KW-1003">Cell membrane</keyword>
<keyword evidence="8" id="KW-0325">Glycoprotein</keyword>
<comment type="subcellular location">
    <subcellularLocation>
        <location evidence="2">Cell membrane</location>
        <topology evidence="2">Lipid-anchor</topology>
    </subcellularLocation>
</comment>
<sequence>MRTVLLDSLLTLILFHSLLWLLLLPSSSSFPLCTNSCGFPPDSASCSSSYCYFLEGFGAPVTLKTPLTFCSYTGSSCCNATDDSALQKQFNSMNISDSTCGSIVKSILCTKCNPYSADLFTVEPNIGMVPVLCNSTTSVSSAQSSKVASGDFCVQVWDSCKDVPIRNSPFAASLQGAAGQSVSSSRLSDLWQSETDFCKAFGGSASSESVCFNGQSASFNSTVDSAPKGICLEKLGNGSYLSMVPHPDGSNRVFLSDQAGKIWLATVPAQGSGGTLDFNESSTFLDITDMVHYDTAFGVMGLAFHPNFTSNGRFFVSYNCDKTQLASCSGRCSCNSDVNCDPSKLGLNNGIQPCRYQSVISEFTVNGSSSTTPSEATSASPSEVRRIFTMGLPYTEHHGGQILFGPEDGYLYFMMGDGGNDGDPFNFAQNKKSLLGKIMRLDVNNIPSSSEINDLGLWGNYSTPKDNPSADDGQLQDEIWALGLRNPWRCSFDSKRPSYFFCADVGQEAYEEVDLISKGGNYGWRVYEGPYPYHPKWTPGGNTSLSSINPIFPVMGYNHSSVNTNVGSAAISGGYVYRAKADPCLYGRYLYADLYGLGMWAGIENPESSGNYSSTELPFNCAKETPIACDPVEGSHLPSLGIVYSFAEDNSKDVYLLASKGVYRIVRPSLCNYTCPQEGHIDNGSAPTGSSSSTGTGRLRGPTGARAPPEREFIRSAAVG</sequence>
<dbReference type="Proteomes" id="UP000775213">
    <property type="component" value="Unassembled WGS sequence"/>
</dbReference>
<evidence type="ECO:0000313" key="14">
    <source>
        <dbReference type="EMBL" id="KAH0469263.1"/>
    </source>
</evidence>
<evidence type="ECO:0000313" key="15">
    <source>
        <dbReference type="Proteomes" id="UP000775213"/>
    </source>
</evidence>
<dbReference type="AlphaFoldDB" id="A0AAV7HP06"/>
<comment type="similarity">
    <text evidence="10">Belongs to the PQQ oxidoreductase GdhB family.</text>
</comment>
<evidence type="ECO:0000256" key="8">
    <source>
        <dbReference type="ARBA" id="ARBA00023180"/>
    </source>
</evidence>
<dbReference type="SUPFAM" id="SSF50952">
    <property type="entry name" value="Soluble quinoprotein glucose dehydrogenase"/>
    <property type="match status" value="1"/>
</dbReference>
<dbReference type="GO" id="GO:0005886">
    <property type="term" value="C:plasma membrane"/>
    <property type="evidence" value="ECO:0007669"/>
    <property type="project" value="UniProtKB-SubCell"/>
</dbReference>
<evidence type="ECO:0000256" key="3">
    <source>
        <dbReference type="ARBA" id="ARBA00022475"/>
    </source>
</evidence>
<proteinExistence type="inferred from homology"/>
<dbReference type="PANTHER" id="PTHR19328:SF13">
    <property type="entry name" value="HIPL1 PROTEIN"/>
    <property type="match status" value="1"/>
</dbReference>
<keyword evidence="15" id="KW-1185">Reference proteome</keyword>
<reference evidence="14 15" key="1">
    <citation type="journal article" date="2021" name="Hortic Res">
        <title>Chromosome-scale assembly of the Dendrobium chrysotoxum genome enhances the understanding of orchid evolution.</title>
        <authorList>
            <person name="Zhang Y."/>
            <person name="Zhang G.Q."/>
            <person name="Zhang D."/>
            <person name="Liu X.D."/>
            <person name="Xu X.Y."/>
            <person name="Sun W.H."/>
            <person name="Yu X."/>
            <person name="Zhu X."/>
            <person name="Wang Z.W."/>
            <person name="Zhao X."/>
            <person name="Zhong W.Y."/>
            <person name="Chen H."/>
            <person name="Yin W.L."/>
            <person name="Huang T."/>
            <person name="Niu S.C."/>
            <person name="Liu Z.J."/>
        </authorList>
    </citation>
    <scope>NUCLEOTIDE SEQUENCE [LARGE SCALE GENOMIC DNA]</scope>
    <source>
        <strain evidence="14">Lindl</strain>
    </source>
</reference>
<feature type="chain" id="PRO_5043697990" description="Glucose/Sorbosone dehydrogenase domain-containing protein" evidence="12">
    <location>
        <begin position="30"/>
        <end position="720"/>
    </location>
</feature>
<evidence type="ECO:0000256" key="1">
    <source>
        <dbReference type="ARBA" id="ARBA00001931"/>
    </source>
</evidence>
<protein>
    <recommendedName>
        <fullName evidence="13">Glucose/Sorbosone dehydrogenase domain-containing protein</fullName>
    </recommendedName>
</protein>